<evidence type="ECO:0000313" key="2">
    <source>
        <dbReference type="EMBL" id="KAF4628894.1"/>
    </source>
</evidence>
<reference evidence="2 3" key="1">
    <citation type="submission" date="2020-03" db="EMBL/GenBank/DDBJ databases">
        <title>Draft Genome Sequence of Cudoniella acicularis.</title>
        <authorList>
            <person name="Buettner E."/>
            <person name="Kellner H."/>
        </authorList>
    </citation>
    <scope>NUCLEOTIDE SEQUENCE [LARGE SCALE GENOMIC DNA]</scope>
    <source>
        <strain evidence="2 3">DSM 108380</strain>
    </source>
</reference>
<dbReference type="AlphaFoldDB" id="A0A8H4RF09"/>
<feature type="chain" id="PRO_5034183361" description="Sexual development protein" evidence="1">
    <location>
        <begin position="26"/>
        <end position="377"/>
    </location>
</feature>
<keyword evidence="1" id="KW-0732">Signal</keyword>
<dbReference type="Pfam" id="PF13668">
    <property type="entry name" value="Ferritin_2"/>
    <property type="match status" value="1"/>
</dbReference>
<feature type="signal peptide" evidence="1">
    <location>
        <begin position="1"/>
        <end position="25"/>
    </location>
</feature>
<gene>
    <name evidence="2" type="ORF">G7Y89_g9257</name>
</gene>
<dbReference type="Proteomes" id="UP000566819">
    <property type="component" value="Unassembled WGS sequence"/>
</dbReference>
<evidence type="ECO:0000313" key="3">
    <source>
        <dbReference type="Proteomes" id="UP000566819"/>
    </source>
</evidence>
<evidence type="ECO:0008006" key="4">
    <source>
        <dbReference type="Google" id="ProtNLM"/>
    </source>
</evidence>
<name>A0A8H4RF09_9HELO</name>
<organism evidence="2 3">
    <name type="scientific">Cudoniella acicularis</name>
    <dbReference type="NCBI Taxonomy" id="354080"/>
    <lineage>
        <taxon>Eukaryota</taxon>
        <taxon>Fungi</taxon>
        <taxon>Dikarya</taxon>
        <taxon>Ascomycota</taxon>
        <taxon>Pezizomycotina</taxon>
        <taxon>Leotiomycetes</taxon>
        <taxon>Helotiales</taxon>
        <taxon>Tricladiaceae</taxon>
        <taxon>Cudoniella</taxon>
    </lineage>
</organism>
<proteinExistence type="predicted"/>
<sequence length="377" mass="39345">MHSSFTSIASASLIGLSCLSTLASAAPFSYGGNPLGNNFPTPNADQIKAIETTAHGSLPIPPAATGAPAPSLKNDTITSLQLIAFNELFEVAFFTDLLKNITTNMSGYTIPNAKKRQTVINNLVAIQAQEELHALNANNGLKASNAQPIQPCQYVFPVDNLNDAIELASTFTDVVLGTLQDVQQAAAVAGDAGFVPGVGAVIGQEGEQNGFFRSFGGKIPSALPFLTRSTRSFAFSALNQGFVVPNSCPNFNTISPDLKVFQLLTVDASAIEKNPAAGKISFTFELPQGGPKPEWKSDWSGLEIVYINQQNAPITASLESVQVKGNTVTLQALFPFDAATFGNGLTIAALATAGAPIATVDQVAAATYAGPALIEIN</sequence>
<dbReference type="EMBL" id="JAAMPI010000748">
    <property type="protein sequence ID" value="KAF4628894.1"/>
    <property type="molecule type" value="Genomic_DNA"/>
</dbReference>
<keyword evidence="3" id="KW-1185">Reference proteome</keyword>
<evidence type="ECO:0000256" key="1">
    <source>
        <dbReference type="SAM" id="SignalP"/>
    </source>
</evidence>
<dbReference type="OrthoDB" id="5293813at2759"/>
<comment type="caution">
    <text evidence="2">The sequence shown here is derived from an EMBL/GenBank/DDBJ whole genome shotgun (WGS) entry which is preliminary data.</text>
</comment>
<accession>A0A8H4RF09</accession>
<protein>
    <recommendedName>
        <fullName evidence="4">Sexual development protein</fullName>
    </recommendedName>
</protein>